<protein>
    <submittedName>
        <fullName evidence="3">BTB domain-containing protein</fullName>
    </submittedName>
</protein>
<dbReference type="AlphaFoldDB" id="A0A914QIW6"/>
<evidence type="ECO:0000313" key="2">
    <source>
        <dbReference type="Proteomes" id="UP000887578"/>
    </source>
</evidence>
<reference evidence="3" key="1">
    <citation type="submission" date="2022-11" db="UniProtKB">
        <authorList>
            <consortium name="WormBaseParasite"/>
        </authorList>
    </citation>
    <scope>IDENTIFICATION</scope>
</reference>
<feature type="region of interest" description="Disordered" evidence="1">
    <location>
        <begin position="263"/>
        <end position="294"/>
    </location>
</feature>
<proteinExistence type="predicted"/>
<accession>A0A914QIW6</accession>
<dbReference type="Proteomes" id="UP000887578">
    <property type="component" value="Unplaced"/>
</dbReference>
<organism evidence="2 3">
    <name type="scientific">Panagrolaimus davidi</name>
    <dbReference type="NCBI Taxonomy" id="227884"/>
    <lineage>
        <taxon>Eukaryota</taxon>
        <taxon>Metazoa</taxon>
        <taxon>Ecdysozoa</taxon>
        <taxon>Nematoda</taxon>
        <taxon>Chromadorea</taxon>
        <taxon>Rhabditida</taxon>
        <taxon>Tylenchina</taxon>
        <taxon>Panagrolaimomorpha</taxon>
        <taxon>Panagrolaimoidea</taxon>
        <taxon>Panagrolaimidae</taxon>
        <taxon>Panagrolaimus</taxon>
    </lineage>
</organism>
<name>A0A914QIW6_9BILA</name>
<feature type="compositionally biased region" description="Polar residues" evidence="1">
    <location>
        <begin position="265"/>
        <end position="282"/>
    </location>
</feature>
<evidence type="ECO:0000256" key="1">
    <source>
        <dbReference type="SAM" id="MobiDB-lite"/>
    </source>
</evidence>
<dbReference type="WBParaSite" id="PDA_v2.g3528.t1">
    <property type="protein sequence ID" value="PDA_v2.g3528.t1"/>
    <property type="gene ID" value="PDA_v2.g3528"/>
</dbReference>
<keyword evidence="2" id="KW-1185">Reference proteome</keyword>
<evidence type="ECO:0000313" key="3">
    <source>
        <dbReference type="WBParaSite" id="PDA_v2.g3528.t1"/>
    </source>
</evidence>
<sequence length="312" mass="34870">MDLNESVGINNSRKLSLTGSISSQSSSIVNVEDGTVSLGEGTQWLSMNNADFAISNSPLPSSFGSASDVSEVETIIDSDSEATNKNFADNSIPLKDQFFNALQDVFKKQDPTDSLFDIIFMVENKEIYAHMLILRLCGATKLIKYIEENASDKNNRKADMNIVDGNQLTFDDLYIFTKSLYFNNVENNLTPSNVFDWATKNAVHKNGDSLGSVYREILGEALKLIPFEEMNPNHIFEIEKTGILTPDEGMSYLKDILAKKEEKISSSTQTDMENHDISTSMEESNDQKNGEIFEMADPVKPITKYLFKAMEN</sequence>